<reference evidence="3" key="1">
    <citation type="submission" date="2012-06" db="EMBL/GenBank/DDBJ databases">
        <title>The genome sequence of Coniosporium apollinis CBS 100218.</title>
        <authorList>
            <consortium name="The Broad Institute Genome Sequencing Platform"/>
            <person name="Cuomo C."/>
            <person name="Gorbushina A."/>
            <person name="Noack S."/>
            <person name="Walker B."/>
            <person name="Young S.K."/>
            <person name="Zeng Q."/>
            <person name="Gargeya S."/>
            <person name="Fitzgerald M."/>
            <person name="Haas B."/>
            <person name="Abouelleil A."/>
            <person name="Alvarado L."/>
            <person name="Arachchi H.M."/>
            <person name="Berlin A.M."/>
            <person name="Chapman S.B."/>
            <person name="Goldberg J."/>
            <person name="Griggs A."/>
            <person name="Gujja S."/>
            <person name="Hansen M."/>
            <person name="Howarth C."/>
            <person name="Imamovic A."/>
            <person name="Larimer J."/>
            <person name="McCowan C."/>
            <person name="Montmayeur A."/>
            <person name="Murphy C."/>
            <person name="Neiman D."/>
            <person name="Pearson M."/>
            <person name="Priest M."/>
            <person name="Roberts A."/>
            <person name="Saif S."/>
            <person name="Shea T."/>
            <person name="Sisk P."/>
            <person name="Sykes S."/>
            <person name="Wortman J."/>
            <person name="Nusbaum C."/>
            <person name="Birren B."/>
        </authorList>
    </citation>
    <scope>NUCLEOTIDE SEQUENCE [LARGE SCALE GENOMIC DNA]</scope>
    <source>
        <strain evidence="3">CBS 100218</strain>
    </source>
</reference>
<dbReference type="RefSeq" id="XP_007778305.1">
    <property type="nucleotide sequence ID" value="XM_007780115.1"/>
</dbReference>
<name>R7YM94_CONA1</name>
<protein>
    <submittedName>
        <fullName evidence="2">Uncharacterized protein</fullName>
    </submittedName>
</protein>
<dbReference type="AlphaFoldDB" id="R7YM94"/>
<dbReference type="EMBL" id="JH767561">
    <property type="protein sequence ID" value="EON62988.1"/>
    <property type="molecule type" value="Genomic_DNA"/>
</dbReference>
<feature type="region of interest" description="Disordered" evidence="1">
    <location>
        <begin position="48"/>
        <end position="85"/>
    </location>
</feature>
<dbReference type="GeneID" id="19899525"/>
<gene>
    <name evidence="2" type="ORF">W97_02214</name>
</gene>
<keyword evidence="3" id="KW-1185">Reference proteome</keyword>
<dbReference type="eggNOG" id="ENOG502STCS">
    <property type="taxonomic scope" value="Eukaryota"/>
</dbReference>
<sequence>MMAAQHSGVYIHGGFSEPMSAQHNFSNQYSFDDPQEAMSVYKRIMHQHTKEQLNIATNSARRRSQPTTPSLPTEGSRGSVSSRDS</sequence>
<evidence type="ECO:0000313" key="3">
    <source>
        <dbReference type="Proteomes" id="UP000016924"/>
    </source>
</evidence>
<organism evidence="2 3">
    <name type="scientific">Coniosporium apollinis (strain CBS 100218)</name>
    <name type="common">Rock-inhabiting black yeast</name>
    <dbReference type="NCBI Taxonomy" id="1168221"/>
    <lineage>
        <taxon>Eukaryota</taxon>
        <taxon>Fungi</taxon>
        <taxon>Dikarya</taxon>
        <taxon>Ascomycota</taxon>
        <taxon>Pezizomycotina</taxon>
        <taxon>Dothideomycetes</taxon>
        <taxon>Dothideomycetes incertae sedis</taxon>
        <taxon>Coniosporium</taxon>
    </lineage>
</organism>
<dbReference type="OMA" id="MSEYQRI"/>
<dbReference type="Proteomes" id="UP000016924">
    <property type="component" value="Unassembled WGS sequence"/>
</dbReference>
<dbReference type="HOGENOM" id="CLU_189307_0_0_1"/>
<dbReference type="OrthoDB" id="5218421at2759"/>
<evidence type="ECO:0000256" key="1">
    <source>
        <dbReference type="SAM" id="MobiDB-lite"/>
    </source>
</evidence>
<accession>R7YM94</accession>
<evidence type="ECO:0000313" key="2">
    <source>
        <dbReference type="EMBL" id="EON62988.1"/>
    </source>
</evidence>
<proteinExistence type="predicted"/>
<feature type="compositionally biased region" description="Polar residues" evidence="1">
    <location>
        <begin position="52"/>
        <end position="85"/>
    </location>
</feature>